<evidence type="ECO:0000313" key="2">
    <source>
        <dbReference type="EMBL" id="CAB3799551.1"/>
    </source>
</evidence>
<dbReference type="AlphaFoldDB" id="A0A6S7BI26"/>
<feature type="signal peptide" evidence="1">
    <location>
        <begin position="1"/>
        <end position="20"/>
    </location>
</feature>
<dbReference type="PROSITE" id="PS51257">
    <property type="entry name" value="PROKAR_LIPOPROTEIN"/>
    <property type="match status" value="1"/>
</dbReference>
<evidence type="ECO:0000313" key="3">
    <source>
        <dbReference type="Proteomes" id="UP000494115"/>
    </source>
</evidence>
<evidence type="ECO:0000256" key="1">
    <source>
        <dbReference type="SAM" id="SignalP"/>
    </source>
</evidence>
<protein>
    <submittedName>
        <fullName evidence="2">Uncharacterized protein</fullName>
    </submittedName>
</protein>
<sequence>MRILLACGIAVVVASLTGCAYVQTDARVSGAPGPLEPGRTYSLARTSLQATDPAHQRYEERVRDELAGYGFVAASPDSAPLPHYRLSIAYDTHPVSVGIKEGGCGGSGTNVANKGTDAVGCVPLEVRPTVGHGPYLHSLTLRFFDWANGREVYKVSTTERDGDEDATGATPYLVKSALAKFPYAGHPDWRVKLREVGADGAPEVVSVEPLAK</sequence>
<proteinExistence type="predicted"/>
<reference evidence="2 3" key="1">
    <citation type="submission" date="2020-04" db="EMBL/GenBank/DDBJ databases">
        <authorList>
            <person name="De Canck E."/>
        </authorList>
    </citation>
    <scope>NUCLEOTIDE SEQUENCE [LARGE SCALE GENOMIC DNA]</scope>
    <source>
        <strain evidence="2 3">LMG 28138</strain>
    </source>
</reference>
<accession>A0A6S7BI26</accession>
<organism evidence="2 3">
    <name type="scientific">Pararobbsia alpina</name>
    <dbReference type="NCBI Taxonomy" id="621374"/>
    <lineage>
        <taxon>Bacteria</taxon>
        <taxon>Pseudomonadati</taxon>
        <taxon>Pseudomonadota</taxon>
        <taxon>Betaproteobacteria</taxon>
        <taxon>Burkholderiales</taxon>
        <taxon>Burkholderiaceae</taxon>
        <taxon>Pararobbsia</taxon>
    </lineage>
</organism>
<name>A0A6S7BI26_9BURK</name>
<keyword evidence="3" id="KW-1185">Reference proteome</keyword>
<dbReference type="Proteomes" id="UP000494115">
    <property type="component" value="Unassembled WGS sequence"/>
</dbReference>
<keyword evidence="1" id="KW-0732">Signal</keyword>
<gene>
    <name evidence="2" type="ORF">LMG28138_04673</name>
</gene>
<dbReference type="EMBL" id="CADIKM010000033">
    <property type="protein sequence ID" value="CAB3799551.1"/>
    <property type="molecule type" value="Genomic_DNA"/>
</dbReference>
<feature type="chain" id="PRO_5028950524" evidence="1">
    <location>
        <begin position="21"/>
        <end position="212"/>
    </location>
</feature>
<dbReference type="RefSeq" id="WP_175107307.1">
    <property type="nucleotide sequence ID" value="NZ_CADIKM010000033.1"/>
</dbReference>